<evidence type="ECO:0000313" key="3">
    <source>
        <dbReference type="EMBL" id="EIT75841.1"/>
    </source>
</evidence>
<feature type="transmembrane region" description="Helical" evidence="1">
    <location>
        <begin position="262"/>
        <end position="283"/>
    </location>
</feature>
<sequence length="518" mass="58368">MWNFNIFRQLVTSQSLLCPDQMPGWQGNAEKVRELIARYISADVTSIALMRDTTEGLNSFIRSISFKPGDKRVWLSRPMQRPSPPFVDGRTRAIGLSALRLYRIHVLVNMTQQAGFAAVDVMHLNVSAAAFEADSSPPIVGYGAVSTIRGDLLALYLQSPFYGELHDLSQRILQAIFTCQVVLLFIHAGKFKLRVDDPRSTSKVNYVESWKPIGHRGGRNLSTDVLDTHNAYRAVCHLVHRHYTMSRTEPTSLFGSGPGNHALGISIVVFMSIALYNAVELVVLIPLSFHRYSSLYFWALMTSTVLGVIPATIGPSLQFFDLIPLWLSMVLSNLGFIMMVPNQSVVLYSRLHLVSQNKLVLAFVRSLIIWSLLTIVVPTIVLNVGSSYMPQSLPWVQGFEAMERIQVTWFAVQETCISLIYIWYTICMIRLSPDEDKRRHKILYELVIINIMAIVMDISLVILEYLGFYFTQVIFKATVYSIKLKLEFAVLSMLVSIVHPPRSSVATWGTNCTVSTFS</sequence>
<dbReference type="EMBL" id="AKHY01000175">
    <property type="protein sequence ID" value="EIT75841.1"/>
    <property type="molecule type" value="Genomic_DNA"/>
</dbReference>
<proteinExistence type="predicted"/>
<protein>
    <recommendedName>
        <fullName evidence="2">DUF7703 domain-containing protein</fullName>
    </recommendedName>
</protein>
<accession>I8IDC6</accession>
<dbReference type="OrthoDB" id="405906at2759"/>
<keyword evidence="1" id="KW-1133">Transmembrane helix</keyword>
<evidence type="ECO:0000259" key="2">
    <source>
        <dbReference type="Pfam" id="PF24802"/>
    </source>
</evidence>
<feature type="transmembrane region" description="Helical" evidence="1">
    <location>
        <begin position="295"/>
        <end position="313"/>
    </location>
</feature>
<comment type="caution">
    <text evidence="3">The sequence shown here is derived from an EMBL/GenBank/DDBJ whole genome shotgun (WGS) entry which is preliminary data.</text>
</comment>
<dbReference type="AlphaFoldDB" id="I8IDC6"/>
<dbReference type="InterPro" id="IPR056120">
    <property type="entry name" value="DUF7703"/>
</dbReference>
<feature type="transmembrane region" description="Helical" evidence="1">
    <location>
        <begin position="325"/>
        <end position="348"/>
    </location>
</feature>
<evidence type="ECO:0000256" key="1">
    <source>
        <dbReference type="SAM" id="Phobius"/>
    </source>
</evidence>
<name>I8IDC6_ASPO3</name>
<feature type="transmembrane region" description="Helical" evidence="1">
    <location>
        <begin position="447"/>
        <end position="470"/>
    </location>
</feature>
<feature type="domain" description="DUF7703" evidence="2">
    <location>
        <begin position="265"/>
        <end position="498"/>
    </location>
</feature>
<reference evidence="4" key="2">
    <citation type="submission" date="2012-06" db="EMBL/GenBank/DDBJ databases">
        <title>Comparative genomic analyses of Aspergillus oryzae 3.042 and A. oryzae RIB40 for soy-sauce fermentation.</title>
        <authorList>
            <person name="Zhao G."/>
            <person name="Hou L."/>
            <person name="Wang C."/>
            <person name="Cao X."/>
        </authorList>
    </citation>
    <scope>NUCLEOTIDE SEQUENCE [LARGE SCALE GENOMIC DNA]</scope>
    <source>
        <strain evidence="4">3.042</strain>
    </source>
</reference>
<keyword evidence="1" id="KW-0472">Membrane</keyword>
<feature type="transmembrane region" description="Helical" evidence="1">
    <location>
        <begin position="405"/>
        <end position="426"/>
    </location>
</feature>
<dbReference type="PANTHER" id="PTHR37013:SF5">
    <property type="entry name" value="INTEGRAL MEMBRANE PROTEIN"/>
    <property type="match status" value="1"/>
</dbReference>
<dbReference type="Pfam" id="PF24802">
    <property type="entry name" value="DUF7703"/>
    <property type="match status" value="1"/>
</dbReference>
<gene>
    <name evidence="3" type="ORF">Ao3042_08324</name>
</gene>
<feature type="transmembrane region" description="Helical" evidence="1">
    <location>
        <begin position="360"/>
        <end position="385"/>
    </location>
</feature>
<dbReference type="InterPro" id="IPR015421">
    <property type="entry name" value="PyrdxlP-dep_Trfase_major"/>
</dbReference>
<organism evidence="3 4">
    <name type="scientific">Aspergillus oryzae (strain 3.042)</name>
    <name type="common">Yellow koji mold</name>
    <dbReference type="NCBI Taxonomy" id="1160506"/>
    <lineage>
        <taxon>Eukaryota</taxon>
        <taxon>Fungi</taxon>
        <taxon>Dikarya</taxon>
        <taxon>Ascomycota</taxon>
        <taxon>Pezizomycotina</taxon>
        <taxon>Eurotiomycetes</taxon>
        <taxon>Eurotiomycetidae</taxon>
        <taxon>Eurotiales</taxon>
        <taxon>Aspergillaceae</taxon>
        <taxon>Aspergillus</taxon>
        <taxon>Aspergillus subgen. Circumdati</taxon>
    </lineage>
</organism>
<dbReference type="Proteomes" id="UP000002812">
    <property type="component" value="Unassembled WGS sequence"/>
</dbReference>
<dbReference type="Gene3D" id="3.40.640.10">
    <property type="entry name" value="Type I PLP-dependent aspartate aminotransferase-like (Major domain)"/>
    <property type="match status" value="1"/>
</dbReference>
<dbReference type="HOGENOM" id="CLU_525772_0_0_1"/>
<keyword evidence="1" id="KW-0812">Transmembrane</keyword>
<dbReference type="PANTHER" id="PTHR37013">
    <property type="entry name" value="INTEGRAL MEMBRANE PROTEIN (AFU_ORTHOLOGUE AFUA_1G05950)-RELATED"/>
    <property type="match status" value="1"/>
</dbReference>
<evidence type="ECO:0000313" key="4">
    <source>
        <dbReference type="Proteomes" id="UP000002812"/>
    </source>
</evidence>
<reference evidence="3 4" key="1">
    <citation type="journal article" date="2012" name="Eukaryot. Cell">
        <title>Draft genome sequence of Aspergillus oryzae strain 3.042.</title>
        <authorList>
            <person name="Zhao G."/>
            <person name="Yao Y."/>
            <person name="Qi W."/>
            <person name="Wang C."/>
            <person name="Hou L."/>
            <person name="Zeng B."/>
            <person name="Cao X."/>
        </authorList>
    </citation>
    <scope>NUCLEOTIDE SEQUENCE [LARGE SCALE GENOMIC DNA]</scope>
    <source>
        <strain evidence="3 4">3.042</strain>
    </source>
</reference>